<gene>
    <name evidence="5" type="ORF">OJF2_28520</name>
</gene>
<dbReference type="RefSeq" id="WP_148594254.1">
    <property type="nucleotide sequence ID" value="NZ_CP042997.1"/>
</dbReference>
<name>A0A5B9W162_9BACT</name>
<evidence type="ECO:0000256" key="2">
    <source>
        <dbReference type="PROSITE-ProRule" id="PRU00339"/>
    </source>
</evidence>
<evidence type="ECO:0000259" key="4">
    <source>
        <dbReference type="Pfam" id="PF07593"/>
    </source>
</evidence>
<dbReference type="InterPro" id="IPR019734">
    <property type="entry name" value="TPR_rpt"/>
</dbReference>
<dbReference type="Gene3D" id="2.130.10.130">
    <property type="entry name" value="Integrin alpha, N-terminal"/>
    <property type="match status" value="2"/>
</dbReference>
<dbReference type="InterPro" id="IPR028994">
    <property type="entry name" value="Integrin_alpha_N"/>
</dbReference>
<dbReference type="EMBL" id="CP042997">
    <property type="protein sequence ID" value="QEH34316.1"/>
    <property type="molecule type" value="Genomic_DNA"/>
</dbReference>
<evidence type="ECO:0000256" key="1">
    <source>
        <dbReference type="ARBA" id="ARBA00022729"/>
    </source>
</evidence>
<dbReference type="PROSITE" id="PS50005">
    <property type="entry name" value="TPR"/>
    <property type="match status" value="1"/>
</dbReference>
<dbReference type="Gene3D" id="1.25.40.10">
    <property type="entry name" value="Tetratricopeptide repeat domain"/>
    <property type="match status" value="2"/>
</dbReference>
<dbReference type="SUPFAM" id="SSF69318">
    <property type="entry name" value="Integrin alpha N-terminal domain"/>
    <property type="match status" value="1"/>
</dbReference>
<feature type="region of interest" description="Disordered" evidence="3">
    <location>
        <begin position="436"/>
        <end position="465"/>
    </location>
</feature>
<reference evidence="5 6" key="1">
    <citation type="submission" date="2019-08" db="EMBL/GenBank/DDBJ databases">
        <title>Deep-cultivation of Planctomycetes and their phenomic and genomic characterization uncovers novel biology.</title>
        <authorList>
            <person name="Wiegand S."/>
            <person name="Jogler M."/>
            <person name="Boedeker C."/>
            <person name="Pinto D."/>
            <person name="Vollmers J."/>
            <person name="Rivas-Marin E."/>
            <person name="Kohn T."/>
            <person name="Peeters S.H."/>
            <person name="Heuer A."/>
            <person name="Rast P."/>
            <person name="Oberbeckmann S."/>
            <person name="Bunk B."/>
            <person name="Jeske O."/>
            <person name="Meyerdierks A."/>
            <person name="Storesund J.E."/>
            <person name="Kallscheuer N."/>
            <person name="Luecker S."/>
            <person name="Lage O.M."/>
            <person name="Pohl T."/>
            <person name="Merkel B.J."/>
            <person name="Hornburger P."/>
            <person name="Mueller R.-W."/>
            <person name="Bruemmer F."/>
            <person name="Labrenz M."/>
            <person name="Spormann A.M."/>
            <person name="Op den Camp H."/>
            <person name="Overmann J."/>
            <person name="Amann R."/>
            <person name="Jetten M.S.M."/>
            <person name="Mascher T."/>
            <person name="Medema M.H."/>
            <person name="Devos D.P."/>
            <person name="Kaster A.-K."/>
            <person name="Ovreas L."/>
            <person name="Rohde M."/>
            <person name="Galperin M.Y."/>
            <person name="Jogler C."/>
        </authorList>
    </citation>
    <scope>NUCLEOTIDE SEQUENCE [LARGE SCALE GENOMIC DNA]</scope>
    <source>
        <strain evidence="5 6">OJF2</strain>
    </source>
</reference>
<dbReference type="Proteomes" id="UP000324233">
    <property type="component" value="Chromosome"/>
</dbReference>
<proteinExistence type="predicted"/>
<keyword evidence="2" id="KW-0802">TPR repeat</keyword>
<dbReference type="PANTHER" id="PTHR16026:SF0">
    <property type="entry name" value="CARTILAGE ACIDIC PROTEIN 1"/>
    <property type="match status" value="1"/>
</dbReference>
<accession>A0A5B9W162</accession>
<keyword evidence="6" id="KW-1185">Reference proteome</keyword>
<dbReference type="InterPro" id="IPR011519">
    <property type="entry name" value="UnbV_ASPIC"/>
</dbReference>
<sequence>MRRRRMGWAVAVALLAAVAVGVSAAGLARQRRAWRAELEAARLAIAEGRHSTARQKLAGLADRWSNEGEVYLLLGECELARGRRDEALSAWSRVPRESPHHARAALLRATQLINTGRYGPAEQVLLEAAGTPGEARTDGLDRALDRLYRFEGRFEDVRALLRRGWWRSGDPAAALRELWLLDTSPMPVESWGLALDRADASDDRVWLGRARNATMTGRYEEAGRWLGRCRQARPDDPAVLQAELDLAVAADDPARFWAAAERIQADRPGPADVVLMRAWLARTRRDRDAERRELEALARDFPGNIPALERLATLSLEAGQHAEAERLHRRKAEADKARDRFRKLLLDESRLLDHAGELATLSASLHRDFDAAAWSLLSRATASASDPAPVRFGAGATVPADVVAAAREISARFGPPAVVPGPGPASLAARLADVRPDSGQGVAGGAGPGLDGRASLPESPPPSFRDDAEAAGLRFVFDNGKTPQFLLPETMSGGVGLVDFDGDGWLDVYFVQGGPLASGPGAKGSPVEPTDQLFRNKGDGTFEDVTDATGLRGLLRGRGYGLGVAIGDYDNDGRPDLFLTRLATYVLLRNRDGHAFEDVTDRAGLAGRRDNPTSAAFADLDNDGDLDLYVCHYMIWDPADPRLCKNEKGEYFYCDPSKVEPAADHAFRNDDGRFADVTAEAGLAEAGGRGLGVVAADVNGDGRADLFVANDGTANYLFLNRGGFRFEESALVAGVAGNAAGGYQAGMGVACGDLDGDGRPDLMVTNFYGEGTSLYRNLGQELFADESATTGLGVATRYLLGFGIGLLDSGNRGRLDVLITNGHVNDNRPYYPYAMPARLYENRPTPGSFRLVDVSDRAGPPFQVKRVGRGLAPGDLDNDGRVDAILLPQNEPVAYLRNTTPSAGHFVTFRLEGTKSNRDGVGAIVTVTAGPSRRAAQRMGGGSYQSAGDPRLHFGLGDRPRVGAVEVRWPSGRSDRYEDLPADAGYLLKEGGTKAGRLPGYRDVRRAGGEGAGTKATGRR</sequence>
<feature type="compositionally biased region" description="Gly residues" evidence="3">
    <location>
        <begin position="441"/>
        <end position="450"/>
    </location>
</feature>
<protein>
    <submittedName>
        <fullName evidence="5">FG-GAP repeat protein</fullName>
    </submittedName>
</protein>
<evidence type="ECO:0000313" key="5">
    <source>
        <dbReference type="EMBL" id="QEH34316.1"/>
    </source>
</evidence>
<keyword evidence="1" id="KW-0732">Signal</keyword>
<dbReference type="OrthoDB" id="5287961at2"/>
<evidence type="ECO:0000256" key="3">
    <source>
        <dbReference type="SAM" id="MobiDB-lite"/>
    </source>
</evidence>
<dbReference type="Pfam" id="PF14559">
    <property type="entry name" value="TPR_19"/>
    <property type="match status" value="1"/>
</dbReference>
<evidence type="ECO:0000313" key="6">
    <source>
        <dbReference type="Proteomes" id="UP000324233"/>
    </source>
</evidence>
<dbReference type="KEGG" id="agv:OJF2_28520"/>
<dbReference type="SUPFAM" id="SSF48452">
    <property type="entry name" value="TPR-like"/>
    <property type="match status" value="1"/>
</dbReference>
<dbReference type="AlphaFoldDB" id="A0A5B9W162"/>
<dbReference type="InterPro" id="IPR027039">
    <property type="entry name" value="Crtac1"/>
</dbReference>
<dbReference type="Pfam" id="PF13517">
    <property type="entry name" value="FG-GAP_3"/>
    <property type="match status" value="3"/>
</dbReference>
<feature type="domain" description="ASPIC/UnbV" evidence="4">
    <location>
        <begin position="920"/>
        <end position="984"/>
    </location>
</feature>
<dbReference type="Pfam" id="PF07593">
    <property type="entry name" value="UnbV_ASPIC"/>
    <property type="match status" value="1"/>
</dbReference>
<feature type="repeat" description="TPR" evidence="2">
    <location>
        <begin position="68"/>
        <end position="101"/>
    </location>
</feature>
<organism evidence="5 6">
    <name type="scientific">Aquisphaera giovannonii</name>
    <dbReference type="NCBI Taxonomy" id="406548"/>
    <lineage>
        <taxon>Bacteria</taxon>
        <taxon>Pseudomonadati</taxon>
        <taxon>Planctomycetota</taxon>
        <taxon>Planctomycetia</taxon>
        <taxon>Isosphaerales</taxon>
        <taxon>Isosphaeraceae</taxon>
        <taxon>Aquisphaera</taxon>
    </lineage>
</organism>
<dbReference type="PANTHER" id="PTHR16026">
    <property type="entry name" value="CARTILAGE ACIDIC PROTEIN 1"/>
    <property type="match status" value="1"/>
</dbReference>
<feature type="region of interest" description="Disordered" evidence="3">
    <location>
        <begin position="997"/>
        <end position="1020"/>
    </location>
</feature>
<dbReference type="InterPro" id="IPR011990">
    <property type="entry name" value="TPR-like_helical_dom_sf"/>
</dbReference>
<dbReference type="InterPro" id="IPR013517">
    <property type="entry name" value="FG-GAP"/>
</dbReference>